<dbReference type="InterPro" id="IPR002898">
    <property type="entry name" value="MotA_ExbB_proton_chnl"/>
</dbReference>
<dbReference type="InterPro" id="IPR046786">
    <property type="entry name" value="MotA_N"/>
</dbReference>
<keyword evidence="5" id="KW-0145">Chemotaxis</keyword>
<keyword evidence="9 13" id="KW-1133">Transmembrane helix</keyword>
<keyword evidence="4" id="KW-1003">Cell membrane</keyword>
<keyword evidence="16" id="KW-0282">Flagellum</keyword>
<proteinExistence type="inferred from homology"/>
<feature type="transmembrane region" description="Helical" evidence="13">
    <location>
        <begin position="28"/>
        <end position="49"/>
    </location>
</feature>
<keyword evidence="16" id="KW-0966">Cell projection</keyword>
<reference evidence="17" key="1">
    <citation type="journal article" date="2019" name="Int. J. Syst. Evol. Microbiol.">
        <title>The Global Catalogue of Microorganisms (GCM) 10K type strain sequencing project: providing services to taxonomists for standard genome sequencing and annotation.</title>
        <authorList>
            <consortium name="The Broad Institute Genomics Platform"/>
            <consortium name="The Broad Institute Genome Sequencing Center for Infectious Disease"/>
            <person name="Wu L."/>
            <person name="Ma J."/>
        </authorList>
    </citation>
    <scope>NUCLEOTIDE SEQUENCE [LARGE SCALE GENOMIC DNA]</scope>
    <source>
        <strain evidence="17">CGMCC 1.15480</strain>
    </source>
</reference>
<dbReference type="RefSeq" id="WP_188669248.1">
    <property type="nucleotide sequence ID" value="NZ_BMJI01000037.1"/>
</dbReference>
<protein>
    <submittedName>
        <fullName evidence="16">Flagellar motor protein</fullName>
    </submittedName>
</protein>
<feature type="transmembrane region" description="Helical" evidence="13">
    <location>
        <begin position="145"/>
        <end position="169"/>
    </location>
</feature>
<evidence type="ECO:0000256" key="10">
    <source>
        <dbReference type="ARBA" id="ARBA00023065"/>
    </source>
</evidence>
<keyword evidence="7" id="KW-0283">Flagellar rotation</keyword>
<keyword evidence="6 13" id="KW-0812">Transmembrane</keyword>
<comment type="subcellular location">
    <subcellularLocation>
        <location evidence="1">Cell membrane</location>
        <topology evidence="1">Multi-pass membrane protein</topology>
    </subcellularLocation>
</comment>
<evidence type="ECO:0000256" key="5">
    <source>
        <dbReference type="ARBA" id="ARBA00022500"/>
    </source>
</evidence>
<gene>
    <name evidence="16" type="primary">motA</name>
    <name evidence="16" type="ORF">GCM10011512_29970</name>
</gene>
<evidence type="ECO:0000256" key="6">
    <source>
        <dbReference type="ARBA" id="ARBA00022692"/>
    </source>
</evidence>
<feature type="region of interest" description="Disordered" evidence="12">
    <location>
        <begin position="249"/>
        <end position="277"/>
    </location>
</feature>
<comment type="similarity">
    <text evidence="2">Belongs to the MotA family.</text>
</comment>
<evidence type="ECO:0000256" key="1">
    <source>
        <dbReference type="ARBA" id="ARBA00004651"/>
    </source>
</evidence>
<keyword evidence="16" id="KW-0969">Cilium</keyword>
<evidence type="ECO:0000256" key="11">
    <source>
        <dbReference type="ARBA" id="ARBA00023136"/>
    </source>
</evidence>
<evidence type="ECO:0000256" key="4">
    <source>
        <dbReference type="ARBA" id="ARBA00022475"/>
    </source>
</evidence>
<dbReference type="Pfam" id="PF01618">
    <property type="entry name" value="MotA_ExbB"/>
    <property type="match status" value="1"/>
</dbReference>
<feature type="domain" description="MotA/TolQ/ExbB proton channel" evidence="14">
    <location>
        <begin position="103"/>
        <end position="214"/>
    </location>
</feature>
<evidence type="ECO:0000256" key="9">
    <source>
        <dbReference type="ARBA" id="ARBA00022989"/>
    </source>
</evidence>
<evidence type="ECO:0000313" key="17">
    <source>
        <dbReference type="Proteomes" id="UP000597761"/>
    </source>
</evidence>
<dbReference type="InterPro" id="IPR047055">
    <property type="entry name" value="MotA-like"/>
</dbReference>
<feature type="domain" description="Motility protein A N-terminal" evidence="15">
    <location>
        <begin position="6"/>
        <end position="85"/>
    </location>
</feature>
<accession>A0ABQ1PQI0</accession>
<dbReference type="InterPro" id="IPR000540">
    <property type="entry name" value="Flag_MotA_CS"/>
</dbReference>
<name>A0ABQ1PQI0_9MICC</name>
<evidence type="ECO:0000256" key="8">
    <source>
        <dbReference type="ARBA" id="ARBA00022781"/>
    </source>
</evidence>
<evidence type="ECO:0000259" key="14">
    <source>
        <dbReference type="Pfam" id="PF01618"/>
    </source>
</evidence>
<keyword evidence="8" id="KW-0375">Hydrogen ion transport</keyword>
<evidence type="ECO:0000256" key="2">
    <source>
        <dbReference type="ARBA" id="ARBA00008038"/>
    </source>
</evidence>
<evidence type="ECO:0000259" key="15">
    <source>
        <dbReference type="Pfam" id="PF20560"/>
    </source>
</evidence>
<feature type="transmembrane region" description="Helical" evidence="13">
    <location>
        <begin position="181"/>
        <end position="201"/>
    </location>
</feature>
<sequence>MDPATLIGLVLAFGSVVAMVTLEGASIMSLLLPAPMILVFGATIAVGFAGNTLKDGLHAFTSVPKALLGRTTPPQQSIDTIIGLAEKARADGLLALESEASGTKDPFLAGALQNIADGTDPEELRILLEDEMATRSRSDRAAAKFFAVLGGYAPTIGIVGTVVSLTHVLENLSRPEELGHMIASAFVATLWGLLSANFIWLPLSGRLGRLADLEGERMLLLMEGVLAVQSGTQPLLLAERLKAMVPVTQRKGGRAKGGKPGRATSGATADSLSLDAA</sequence>
<dbReference type="PANTHER" id="PTHR30433">
    <property type="entry name" value="CHEMOTAXIS PROTEIN MOTA"/>
    <property type="match status" value="1"/>
</dbReference>
<evidence type="ECO:0000256" key="13">
    <source>
        <dbReference type="SAM" id="Phobius"/>
    </source>
</evidence>
<evidence type="ECO:0000256" key="3">
    <source>
        <dbReference type="ARBA" id="ARBA00022448"/>
    </source>
</evidence>
<keyword evidence="11 13" id="KW-0472">Membrane</keyword>
<keyword evidence="10" id="KW-0406">Ion transport</keyword>
<dbReference type="Proteomes" id="UP000597761">
    <property type="component" value="Unassembled WGS sequence"/>
</dbReference>
<dbReference type="PANTHER" id="PTHR30433:SF3">
    <property type="entry name" value="MOTILITY PROTEIN A"/>
    <property type="match status" value="1"/>
</dbReference>
<dbReference type="Pfam" id="PF20560">
    <property type="entry name" value="MotA_N"/>
    <property type="match status" value="1"/>
</dbReference>
<keyword evidence="17" id="KW-1185">Reference proteome</keyword>
<dbReference type="EMBL" id="BMJI01000037">
    <property type="protein sequence ID" value="GGD01076.1"/>
    <property type="molecule type" value="Genomic_DNA"/>
</dbReference>
<keyword evidence="3" id="KW-0813">Transport</keyword>
<evidence type="ECO:0000313" key="16">
    <source>
        <dbReference type="EMBL" id="GGD01076.1"/>
    </source>
</evidence>
<evidence type="ECO:0000256" key="7">
    <source>
        <dbReference type="ARBA" id="ARBA00022779"/>
    </source>
</evidence>
<comment type="caution">
    <text evidence="16">The sequence shown here is derived from an EMBL/GenBank/DDBJ whole genome shotgun (WGS) entry which is preliminary data.</text>
</comment>
<dbReference type="PROSITE" id="PS01307">
    <property type="entry name" value="MOTA"/>
    <property type="match status" value="1"/>
</dbReference>
<evidence type="ECO:0000256" key="12">
    <source>
        <dbReference type="SAM" id="MobiDB-lite"/>
    </source>
</evidence>
<organism evidence="16 17">
    <name type="scientific">Tersicoccus solisilvae</name>
    <dbReference type="NCBI Taxonomy" id="1882339"/>
    <lineage>
        <taxon>Bacteria</taxon>
        <taxon>Bacillati</taxon>
        <taxon>Actinomycetota</taxon>
        <taxon>Actinomycetes</taxon>
        <taxon>Micrococcales</taxon>
        <taxon>Micrococcaceae</taxon>
        <taxon>Tersicoccus</taxon>
    </lineage>
</organism>